<dbReference type="InterPro" id="IPR050556">
    <property type="entry name" value="Type_II_TA_system_RNase"/>
</dbReference>
<proteinExistence type="inferred from homology"/>
<evidence type="ECO:0000259" key="7">
    <source>
        <dbReference type="Pfam" id="PF01850"/>
    </source>
</evidence>
<comment type="similarity">
    <text evidence="6">Belongs to the PINc/VapC protein family.</text>
</comment>
<dbReference type="AlphaFoldDB" id="A0A202EBH3"/>
<evidence type="ECO:0000313" key="8">
    <source>
        <dbReference type="EMBL" id="OVE85571.1"/>
    </source>
</evidence>
<reference evidence="8 9" key="1">
    <citation type="submission" date="2017-02" db="EMBL/GenBank/DDBJ databases">
        <title>Natronthermophilus aegyptiacus gen. nov.,sp. nov., an aerobic, extremely halophilic alkalithermophilic archaeon isolated from the athalassohaline Wadi An Natrun, Egypt.</title>
        <authorList>
            <person name="Zhao B."/>
        </authorList>
    </citation>
    <scope>NUCLEOTIDE SEQUENCE [LARGE SCALE GENOMIC DNA]</scope>
    <source>
        <strain evidence="8 9">CGMCC 1.3597</strain>
    </source>
</reference>
<dbReference type="GO" id="GO:0004518">
    <property type="term" value="F:nuclease activity"/>
    <property type="evidence" value="ECO:0007669"/>
    <property type="project" value="UniProtKB-KW"/>
</dbReference>
<dbReference type="Pfam" id="PF01850">
    <property type="entry name" value="PIN"/>
    <property type="match status" value="1"/>
</dbReference>
<evidence type="ECO:0000256" key="5">
    <source>
        <dbReference type="ARBA" id="ARBA00022842"/>
    </source>
</evidence>
<dbReference type="Proteomes" id="UP000196084">
    <property type="component" value="Unassembled WGS sequence"/>
</dbReference>
<evidence type="ECO:0000256" key="4">
    <source>
        <dbReference type="ARBA" id="ARBA00022801"/>
    </source>
</evidence>
<dbReference type="PANTHER" id="PTHR33653:SF1">
    <property type="entry name" value="RIBONUCLEASE VAPC2"/>
    <property type="match status" value="1"/>
</dbReference>
<dbReference type="EMBL" id="MWPH01000001">
    <property type="protein sequence ID" value="OVE85571.1"/>
    <property type="molecule type" value="Genomic_DNA"/>
</dbReference>
<dbReference type="Gene3D" id="3.40.50.1010">
    <property type="entry name" value="5'-nuclease"/>
    <property type="match status" value="1"/>
</dbReference>
<keyword evidence="4" id="KW-0378">Hydrolase</keyword>
<dbReference type="InterPro" id="IPR002716">
    <property type="entry name" value="PIN_dom"/>
</dbReference>
<keyword evidence="3" id="KW-0479">Metal-binding</keyword>
<evidence type="ECO:0000256" key="6">
    <source>
        <dbReference type="ARBA" id="ARBA00038093"/>
    </source>
</evidence>
<evidence type="ECO:0000256" key="2">
    <source>
        <dbReference type="ARBA" id="ARBA00022722"/>
    </source>
</evidence>
<sequence>MVLLDSTFLIDLFDEDDDAIAALETFDWRDASVSLITVTEVRRGLPEEKIEEFDSILREVGVVQYTIDEGHCALQEHKRLTEDKKSVDNLDLMVAATAIVADEPILTREPETYEPTQAQTQSY</sequence>
<dbReference type="InterPro" id="IPR029060">
    <property type="entry name" value="PIN-like_dom_sf"/>
</dbReference>
<protein>
    <recommendedName>
        <fullName evidence="7">PIN domain-containing protein</fullName>
    </recommendedName>
</protein>
<dbReference type="PANTHER" id="PTHR33653">
    <property type="entry name" value="RIBONUCLEASE VAPC2"/>
    <property type="match status" value="1"/>
</dbReference>
<evidence type="ECO:0000256" key="1">
    <source>
        <dbReference type="ARBA" id="ARBA00001946"/>
    </source>
</evidence>
<name>A0A202EBH3_9EURY</name>
<dbReference type="GO" id="GO:0046872">
    <property type="term" value="F:metal ion binding"/>
    <property type="evidence" value="ECO:0007669"/>
    <property type="project" value="UniProtKB-KW"/>
</dbReference>
<keyword evidence="5" id="KW-0460">Magnesium</keyword>
<evidence type="ECO:0000256" key="3">
    <source>
        <dbReference type="ARBA" id="ARBA00022723"/>
    </source>
</evidence>
<keyword evidence="2" id="KW-0540">Nuclease</keyword>
<evidence type="ECO:0000313" key="9">
    <source>
        <dbReference type="Proteomes" id="UP000196084"/>
    </source>
</evidence>
<dbReference type="RefSeq" id="WP_087713810.1">
    <property type="nucleotide sequence ID" value="NZ_MWPH01000001.1"/>
</dbReference>
<organism evidence="8 9">
    <name type="scientific">Natronolimnobius baerhuensis</name>
    <dbReference type="NCBI Taxonomy" id="253108"/>
    <lineage>
        <taxon>Archaea</taxon>
        <taxon>Methanobacteriati</taxon>
        <taxon>Methanobacteriota</taxon>
        <taxon>Stenosarchaea group</taxon>
        <taxon>Halobacteria</taxon>
        <taxon>Halobacteriales</taxon>
        <taxon>Natrialbaceae</taxon>
        <taxon>Natronolimnobius</taxon>
    </lineage>
</organism>
<dbReference type="SUPFAM" id="SSF88723">
    <property type="entry name" value="PIN domain-like"/>
    <property type="match status" value="1"/>
</dbReference>
<comment type="caution">
    <text evidence="8">The sequence shown here is derived from an EMBL/GenBank/DDBJ whole genome shotgun (WGS) entry which is preliminary data.</text>
</comment>
<dbReference type="OrthoDB" id="38049at2157"/>
<gene>
    <name evidence="8" type="ORF">B2G88_01735</name>
</gene>
<comment type="cofactor">
    <cofactor evidence="1">
        <name>Mg(2+)</name>
        <dbReference type="ChEBI" id="CHEBI:18420"/>
    </cofactor>
</comment>
<feature type="domain" description="PIN" evidence="7">
    <location>
        <begin position="2"/>
        <end position="109"/>
    </location>
</feature>
<keyword evidence="9" id="KW-1185">Reference proteome</keyword>
<accession>A0A202EBH3</accession>
<dbReference type="GO" id="GO:0016787">
    <property type="term" value="F:hydrolase activity"/>
    <property type="evidence" value="ECO:0007669"/>
    <property type="project" value="UniProtKB-KW"/>
</dbReference>